<dbReference type="InterPro" id="IPR036390">
    <property type="entry name" value="WH_DNA-bd_sf"/>
</dbReference>
<dbReference type="GO" id="GO:0003677">
    <property type="term" value="F:DNA binding"/>
    <property type="evidence" value="ECO:0007669"/>
    <property type="project" value="UniProtKB-KW"/>
</dbReference>
<proteinExistence type="predicted"/>
<dbReference type="HOGENOM" id="CLU_107144_0_1_9"/>
<dbReference type="Gene3D" id="1.10.10.10">
    <property type="entry name" value="Winged helix-like DNA-binding domain superfamily/Winged helix DNA-binding domain"/>
    <property type="match status" value="1"/>
</dbReference>
<comment type="caution">
    <text evidence="2">The sequence shown here is derived from an EMBL/GenBank/DDBJ whole genome shotgun (WGS) entry which is preliminary data.</text>
</comment>
<evidence type="ECO:0000256" key="1">
    <source>
        <dbReference type="ARBA" id="ARBA00023125"/>
    </source>
</evidence>
<dbReference type="PANTHER" id="PTHR33221:SF5">
    <property type="entry name" value="HTH-TYPE TRANSCRIPTIONAL REGULATOR ISCR"/>
    <property type="match status" value="1"/>
</dbReference>
<accession>E0NN17</accession>
<dbReference type="NCBIfam" id="TIGR00738">
    <property type="entry name" value="rrf2_super"/>
    <property type="match status" value="1"/>
</dbReference>
<dbReference type="AlphaFoldDB" id="E0NN17"/>
<keyword evidence="1" id="KW-0238">DNA-binding</keyword>
<dbReference type="Proteomes" id="UP000003280">
    <property type="component" value="Unassembled WGS sequence"/>
</dbReference>
<dbReference type="InterPro" id="IPR036388">
    <property type="entry name" value="WH-like_DNA-bd_sf"/>
</dbReference>
<dbReference type="GO" id="GO:0003700">
    <property type="term" value="F:DNA-binding transcription factor activity"/>
    <property type="evidence" value="ECO:0007669"/>
    <property type="project" value="TreeGrafter"/>
</dbReference>
<dbReference type="eggNOG" id="COG1959">
    <property type="taxonomic scope" value="Bacteria"/>
</dbReference>
<dbReference type="InterPro" id="IPR000944">
    <property type="entry name" value="Tscrpt_reg_Rrf2"/>
</dbReference>
<evidence type="ECO:0000313" key="2">
    <source>
        <dbReference type="EMBL" id="EFM24690.1"/>
    </source>
</evidence>
<dbReference type="EMBL" id="AEEH01000048">
    <property type="protein sequence ID" value="EFM24690.1"/>
    <property type="molecule type" value="Genomic_DNA"/>
</dbReference>
<protein>
    <submittedName>
        <fullName evidence="2">Transcriptional regulator, Rrf2 family</fullName>
    </submittedName>
</protein>
<name>E0NN17_9FIRM</name>
<sequence>MKLSTKGRYGLMAMYRLMESYGDGPQSISNIAMKENLSESYLEQLFSLLRNAKLIKSTRGVNGGYSLAKDPKEIKIGEIIEALEGNMELSCCQKDVVCPKSEECPTRDILDVVQFKIENVLDSMTLEDMRK</sequence>
<dbReference type="RefSeq" id="WP_008902331.1">
    <property type="nucleotide sequence ID" value="NZ_GL397071.1"/>
</dbReference>
<dbReference type="SUPFAM" id="SSF46785">
    <property type="entry name" value="Winged helix' DNA-binding domain"/>
    <property type="match status" value="1"/>
</dbReference>
<gene>
    <name evidence="2" type="primary">iscR</name>
    <name evidence="2" type="ORF">HMPREF9225_1556</name>
</gene>
<dbReference type="PANTHER" id="PTHR33221">
    <property type="entry name" value="WINGED HELIX-TURN-HELIX TRANSCRIPTIONAL REGULATOR, RRF2 FAMILY"/>
    <property type="match status" value="1"/>
</dbReference>
<dbReference type="STRING" id="862517.HMPREF9225_1556"/>
<organism evidence="2 3">
    <name type="scientific">Peptoniphilus duerdenii ATCC BAA-1640</name>
    <dbReference type="NCBI Taxonomy" id="862517"/>
    <lineage>
        <taxon>Bacteria</taxon>
        <taxon>Bacillati</taxon>
        <taxon>Bacillota</taxon>
        <taxon>Tissierellia</taxon>
        <taxon>Tissierellales</taxon>
        <taxon>Peptoniphilaceae</taxon>
        <taxon>Peptoniphilus</taxon>
    </lineage>
</organism>
<dbReference type="PROSITE" id="PS51197">
    <property type="entry name" value="HTH_RRF2_2"/>
    <property type="match status" value="1"/>
</dbReference>
<dbReference type="GO" id="GO:0005829">
    <property type="term" value="C:cytosol"/>
    <property type="evidence" value="ECO:0007669"/>
    <property type="project" value="TreeGrafter"/>
</dbReference>
<reference evidence="2" key="1">
    <citation type="submission" date="2010-07" db="EMBL/GenBank/DDBJ databases">
        <authorList>
            <person name="Muzny D."/>
            <person name="Qin X."/>
            <person name="Deng J."/>
            <person name="Jiang H."/>
            <person name="Liu Y."/>
            <person name="Qu J."/>
            <person name="Song X.-Z."/>
            <person name="Zhang L."/>
            <person name="Thornton R."/>
            <person name="Coyle M."/>
            <person name="Francisco L."/>
            <person name="Jackson L."/>
            <person name="Javaid M."/>
            <person name="Korchina V."/>
            <person name="Kovar C."/>
            <person name="Mata R."/>
            <person name="Mathew T."/>
            <person name="Ngo R."/>
            <person name="Nguyen L."/>
            <person name="Nguyen N."/>
            <person name="Okwuonu G."/>
            <person name="Ongeri F."/>
            <person name="Pham C."/>
            <person name="Simmons D."/>
            <person name="Wilczek-Boney K."/>
            <person name="Hale W."/>
            <person name="Jakkamsetti A."/>
            <person name="Pham P."/>
            <person name="Ruth R."/>
            <person name="San Lucas F."/>
            <person name="Warren J."/>
            <person name="Zhang J."/>
            <person name="Zhao Z."/>
            <person name="Zhou C."/>
            <person name="Zhu D."/>
            <person name="Lee S."/>
            <person name="Bess C."/>
            <person name="Blankenburg K."/>
            <person name="Forbes L."/>
            <person name="Fu Q."/>
            <person name="Gubbala S."/>
            <person name="Hirani K."/>
            <person name="Jayaseelan J.C."/>
            <person name="Lara F."/>
            <person name="Munidasa M."/>
            <person name="Palculict T."/>
            <person name="Patil S."/>
            <person name="Pu L.-L."/>
            <person name="Saada N."/>
            <person name="Tang L."/>
            <person name="Weissenberger G."/>
            <person name="Zhu Y."/>
            <person name="Hemphill L."/>
            <person name="Shang Y."/>
            <person name="Youmans B."/>
            <person name="Ayvaz T."/>
            <person name="Ross M."/>
            <person name="Santibanez J."/>
            <person name="Aqrawi P."/>
            <person name="Gross S."/>
            <person name="Joshi V."/>
            <person name="Fowler G."/>
            <person name="Nazareth L."/>
            <person name="Reid J."/>
            <person name="Worley K."/>
            <person name="Petrosino J."/>
            <person name="Highlander S."/>
            <person name="Gibbs R."/>
        </authorList>
    </citation>
    <scope>NUCLEOTIDE SEQUENCE [LARGE SCALE GENOMIC DNA]</scope>
    <source>
        <strain evidence="2">ATCC BAA-1640</strain>
    </source>
</reference>
<keyword evidence="3" id="KW-1185">Reference proteome</keyword>
<evidence type="ECO:0000313" key="3">
    <source>
        <dbReference type="Proteomes" id="UP000003280"/>
    </source>
</evidence>
<dbReference type="OrthoDB" id="9808360at2"/>
<dbReference type="Pfam" id="PF02082">
    <property type="entry name" value="Rrf2"/>
    <property type="match status" value="1"/>
</dbReference>